<dbReference type="Proteomes" id="UP001061958">
    <property type="component" value="Unassembled WGS sequence"/>
</dbReference>
<evidence type="ECO:0000313" key="1">
    <source>
        <dbReference type="EMBL" id="GJQ08946.1"/>
    </source>
</evidence>
<evidence type="ECO:0000313" key="2">
    <source>
        <dbReference type="Proteomes" id="UP001061958"/>
    </source>
</evidence>
<proteinExistence type="predicted"/>
<sequence length="282" mass="32287">MKYLILQGDEHTAAVAGFVNIEYHFLRFVLILKDGRHLPFFLRSLTLPARPRLNDFRWALLRTEVARSPYNAQLRRFCRFGYTIANDSLVDRFPHIKQLQDDACLRNLLRLHTQGTFQTTFYLEQCQANKWIPKNPTHSVPNQVGGRKQNLLPESTFFDLNPSAVDSSSTDATNNDIEKYETQKMSLSSRSSTSSDINPQPISCDRTHSLHHNICYSSSGPILVDKNNSSQTVPFGNFMGPQSTRFWTMAPNNGVSYSEYFPLVCCHVPSYSQLPWFISQLQ</sequence>
<name>A0A9C7PRA1_9RHOD</name>
<reference evidence="1" key="1">
    <citation type="journal article" date="2022" name="Proc. Natl. Acad. Sci. U.S.A.">
        <title>Life cycle and functional genomics of the unicellular red alga Galdieria for elucidating algal and plant evolution and industrial use.</title>
        <authorList>
            <person name="Hirooka S."/>
            <person name="Itabashi T."/>
            <person name="Ichinose T.M."/>
            <person name="Onuma R."/>
            <person name="Fujiwara T."/>
            <person name="Yamashita S."/>
            <person name="Jong L.W."/>
            <person name="Tomita R."/>
            <person name="Iwane A.H."/>
            <person name="Miyagishima S.Y."/>
        </authorList>
    </citation>
    <scope>NUCLEOTIDE SEQUENCE</scope>
    <source>
        <strain evidence="1">NBRC 102759</strain>
    </source>
</reference>
<keyword evidence="2" id="KW-1185">Reference proteome</keyword>
<organism evidence="1 2">
    <name type="scientific">Galdieria partita</name>
    <dbReference type="NCBI Taxonomy" id="83374"/>
    <lineage>
        <taxon>Eukaryota</taxon>
        <taxon>Rhodophyta</taxon>
        <taxon>Bangiophyceae</taxon>
        <taxon>Galdieriales</taxon>
        <taxon>Galdieriaceae</taxon>
        <taxon>Galdieria</taxon>
    </lineage>
</organism>
<accession>A0A9C7PRA1</accession>
<gene>
    <name evidence="1" type="ORF">GpartN1_g737.t1</name>
</gene>
<dbReference type="AlphaFoldDB" id="A0A9C7PRA1"/>
<comment type="caution">
    <text evidence="1">The sequence shown here is derived from an EMBL/GenBank/DDBJ whole genome shotgun (WGS) entry which is preliminary data.</text>
</comment>
<protein>
    <submittedName>
        <fullName evidence="1">Uncharacterized protein</fullName>
    </submittedName>
</protein>
<reference evidence="1" key="2">
    <citation type="submission" date="2022-01" db="EMBL/GenBank/DDBJ databases">
        <authorList>
            <person name="Hirooka S."/>
            <person name="Miyagishima S.Y."/>
        </authorList>
    </citation>
    <scope>NUCLEOTIDE SEQUENCE</scope>
    <source>
        <strain evidence="1">NBRC 102759</strain>
    </source>
</reference>
<dbReference type="EMBL" id="BQMJ01000005">
    <property type="protein sequence ID" value="GJQ08946.1"/>
    <property type="molecule type" value="Genomic_DNA"/>
</dbReference>